<dbReference type="Proteomes" id="UP000238196">
    <property type="component" value="Unassembled WGS sequence"/>
</dbReference>
<comment type="subcellular location">
    <subcellularLocation>
        <location evidence="6">Cytoplasm</location>
    </subcellularLocation>
</comment>
<dbReference type="InterPro" id="IPR037004">
    <property type="entry name" value="Exonuc_VII_ssu_sf"/>
</dbReference>
<keyword evidence="5 6" id="KW-0269">Exonuclease</keyword>
<dbReference type="PANTHER" id="PTHR34137">
    <property type="entry name" value="EXODEOXYRIBONUCLEASE 7 SMALL SUBUNIT"/>
    <property type="match status" value="1"/>
</dbReference>
<evidence type="ECO:0000256" key="6">
    <source>
        <dbReference type="HAMAP-Rule" id="MF_00337"/>
    </source>
</evidence>
<keyword evidence="4 6" id="KW-0378">Hydrolase</keyword>
<comment type="function">
    <text evidence="6">Bidirectionally degrades single-stranded DNA into large acid-insoluble oligonucleotides, which are then degraded further into small acid-soluble oligonucleotides.</text>
</comment>
<protein>
    <recommendedName>
        <fullName evidence="6">Exodeoxyribonuclease 7 small subunit</fullName>
        <ecNumber evidence="6">3.1.11.6</ecNumber>
    </recommendedName>
    <alternativeName>
        <fullName evidence="6">Exodeoxyribonuclease VII small subunit</fullName>
        <shortName evidence="6">Exonuclease VII small subunit</shortName>
    </alternativeName>
</protein>
<dbReference type="Gene3D" id="1.10.287.1040">
    <property type="entry name" value="Exonuclease VII, small subunit"/>
    <property type="match status" value="1"/>
</dbReference>
<evidence type="ECO:0000256" key="4">
    <source>
        <dbReference type="ARBA" id="ARBA00022801"/>
    </source>
</evidence>
<dbReference type="AlphaFoldDB" id="A0A2S5KQ98"/>
<evidence type="ECO:0000256" key="5">
    <source>
        <dbReference type="ARBA" id="ARBA00022839"/>
    </source>
</evidence>
<proteinExistence type="inferred from homology"/>
<keyword evidence="3 6" id="KW-0540">Nuclease</keyword>
<dbReference type="PIRSF" id="PIRSF006488">
    <property type="entry name" value="Exonuc_VII_S"/>
    <property type="match status" value="1"/>
</dbReference>
<evidence type="ECO:0000256" key="1">
    <source>
        <dbReference type="ARBA" id="ARBA00009998"/>
    </source>
</evidence>
<sequence>MARKKKVEFEQALQELETLVQQLEQGDLSLEASLSAFEQGIALARECQQTLSDAEQRVHLVLEQNGQVSKPPFQDDI</sequence>
<gene>
    <name evidence="6" type="primary">xseB</name>
    <name evidence="7" type="ORF">C4K68_13020</name>
</gene>
<dbReference type="HAMAP" id="MF_00337">
    <property type="entry name" value="Exonuc_7_S"/>
    <property type="match status" value="1"/>
</dbReference>
<evidence type="ECO:0000256" key="2">
    <source>
        <dbReference type="ARBA" id="ARBA00022490"/>
    </source>
</evidence>
<dbReference type="GO" id="GO:0008855">
    <property type="term" value="F:exodeoxyribonuclease VII activity"/>
    <property type="evidence" value="ECO:0007669"/>
    <property type="project" value="UniProtKB-UniRule"/>
</dbReference>
<dbReference type="GO" id="GO:0005829">
    <property type="term" value="C:cytosol"/>
    <property type="evidence" value="ECO:0007669"/>
    <property type="project" value="TreeGrafter"/>
</dbReference>
<comment type="subunit">
    <text evidence="6">Heterooligomer composed of large and small subunits.</text>
</comment>
<dbReference type="NCBIfam" id="TIGR01280">
    <property type="entry name" value="xseB"/>
    <property type="match status" value="1"/>
</dbReference>
<dbReference type="EC" id="3.1.11.6" evidence="6"/>
<comment type="caution">
    <text evidence="7">The sequence shown here is derived from an EMBL/GenBank/DDBJ whole genome shotgun (WGS) entry which is preliminary data.</text>
</comment>
<dbReference type="GO" id="GO:0006308">
    <property type="term" value="P:DNA catabolic process"/>
    <property type="evidence" value="ECO:0007669"/>
    <property type="project" value="UniProtKB-UniRule"/>
</dbReference>
<reference evidence="7 8" key="1">
    <citation type="submission" date="2018-02" db="EMBL/GenBank/DDBJ databases">
        <title>novel marine gammaproteobacteria from coastal saline agro ecosystem.</title>
        <authorList>
            <person name="Krishnan R."/>
            <person name="Ramesh Kumar N."/>
        </authorList>
    </citation>
    <scope>NUCLEOTIDE SEQUENCE [LARGE SCALE GENOMIC DNA]</scope>
    <source>
        <strain evidence="7 8">228</strain>
    </source>
</reference>
<comment type="similarity">
    <text evidence="1 6">Belongs to the XseB family.</text>
</comment>
<dbReference type="EMBL" id="PRLP01000037">
    <property type="protein sequence ID" value="PPC76938.1"/>
    <property type="molecule type" value="Genomic_DNA"/>
</dbReference>
<dbReference type="OrthoDB" id="9801128at2"/>
<name>A0A2S5KQ98_9PROT</name>
<evidence type="ECO:0000256" key="3">
    <source>
        <dbReference type="ARBA" id="ARBA00022722"/>
    </source>
</evidence>
<dbReference type="NCBIfam" id="NF002140">
    <property type="entry name" value="PRK00977.1-4"/>
    <property type="match status" value="1"/>
</dbReference>
<evidence type="ECO:0000313" key="7">
    <source>
        <dbReference type="EMBL" id="PPC76938.1"/>
    </source>
</evidence>
<dbReference type="SUPFAM" id="SSF116842">
    <property type="entry name" value="XseB-like"/>
    <property type="match status" value="1"/>
</dbReference>
<accession>A0A2S5KQ98</accession>
<dbReference type="InterPro" id="IPR003761">
    <property type="entry name" value="Exonuc_VII_S"/>
</dbReference>
<dbReference type="Pfam" id="PF02609">
    <property type="entry name" value="Exonuc_VII_S"/>
    <property type="match status" value="1"/>
</dbReference>
<comment type="catalytic activity">
    <reaction evidence="6">
        <text>Exonucleolytic cleavage in either 5'- to 3'- or 3'- to 5'-direction to yield nucleoside 5'-phosphates.</text>
        <dbReference type="EC" id="3.1.11.6"/>
    </reaction>
</comment>
<dbReference type="NCBIfam" id="NF002139">
    <property type="entry name" value="PRK00977.1-3"/>
    <property type="match status" value="1"/>
</dbReference>
<dbReference type="GO" id="GO:0009318">
    <property type="term" value="C:exodeoxyribonuclease VII complex"/>
    <property type="evidence" value="ECO:0007669"/>
    <property type="project" value="UniProtKB-UniRule"/>
</dbReference>
<dbReference type="PANTHER" id="PTHR34137:SF1">
    <property type="entry name" value="EXODEOXYRIBONUCLEASE 7 SMALL SUBUNIT"/>
    <property type="match status" value="1"/>
</dbReference>
<evidence type="ECO:0000313" key="8">
    <source>
        <dbReference type="Proteomes" id="UP000238196"/>
    </source>
</evidence>
<keyword evidence="2 6" id="KW-0963">Cytoplasm</keyword>
<organism evidence="7 8">
    <name type="scientific">Proteobacteria bacterium 228</name>
    <dbReference type="NCBI Taxonomy" id="2083153"/>
    <lineage>
        <taxon>Bacteria</taxon>
        <taxon>Pseudomonadati</taxon>
        <taxon>Pseudomonadota</taxon>
    </lineage>
</organism>